<keyword evidence="4 6" id="KW-0802">TPR repeat</keyword>
<dbReference type="Proteomes" id="UP001281447">
    <property type="component" value="Unassembled WGS sequence"/>
</dbReference>
<dbReference type="EMBL" id="JAWDIP010000004">
    <property type="protein sequence ID" value="MDY0396205.1"/>
    <property type="molecule type" value="Genomic_DNA"/>
</dbReference>
<dbReference type="PROSITE" id="PS50005">
    <property type="entry name" value="TPR"/>
    <property type="match status" value="2"/>
</dbReference>
<dbReference type="SMART" id="SM00028">
    <property type="entry name" value="TPR"/>
    <property type="match status" value="4"/>
</dbReference>
<evidence type="ECO:0000256" key="4">
    <source>
        <dbReference type="ARBA" id="ARBA00022803"/>
    </source>
</evidence>
<evidence type="ECO:0000256" key="5">
    <source>
        <dbReference type="ARBA" id="ARBA00038253"/>
    </source>
</evidence>
<organism evidence="7 8">
    <name type="scientific">Tigheibacillus halophilus</name>
    <dbReference type="NCBI Taxonomy" id="361280"/>
    <lineage>
        <taxon>Bacteria</taxon>
        <taxon>Bacillati</taxon>
        <taxon>Bacillota</taxon>
        <taxon>Bacilli</taxon>
        <taxon>Bacillales</taxon>
        <taxon>Bacillaceae</taxon>
        <taxon>Tigheibacillus</taxon>
    </lineage>
</organism>
<comment type="similarity">
    <text evidence="5">Belongs to the Rap family.</text>
</comment>
<evidence type="ECO:0000256" key="1">
    <source>
        <dbReference type="ARBA" id="ARBA00004496"/>
    </source>
</evidence>
<feature type="repeat" description="TPR" evidence="6">
    <location>
        <begin position="259"/>
        <end position="292"/>
    </location>
</feature>
<evidence type="ECO:0000313" key="8">
    <source>
        <dbReference type="Proteomes" id="UP001281447"/>
    </source>
</evidence>
<comment type="caution">
    <text evidence="7">The sequence shown here is derived from an EMBL/GenBank/DDBJ whole genome shotgun (WGS) entry which is preliminary data.</text>
</comment>
<reference evidence="7 8" key="1">
    <citation type="submission" date="2023-10" db="EMBL/GenBank/DDBJ databases">
        <title>Virgibacillus halophilus 5B73C genome.</title>
        <authorList>
            <person name="Miliotis G."/>
            <person name="Sengupta P."/>
            <person name="Hameed A."/>
            <person name="Chuvochina M."/>
            <person name="Mcdonagh F."/>
            <person name="Simpson A.C."/>
            <person name="Singh N.K."/>
            <person name="Rekha P.D."/>
            <person name="Raman K."/>
            <person name="Hugenholtz P."/>
            <person name="Venkateswaran K."/>
        </authorList>
    </citation>
    <scope>NUCLEOTIDE SEQUENCE [LARGE SCALE GENOMIC DNA]</scope>
    <source>
        <strain evidence="7 8">5B73C</strain>
    </source>
</reference>
<name>A0ABU5CAZ5_9BACI</name>
<dbReference type="Pfam" id="PF13374">
    <property type="entry name" value="TPR_10"/>
    <property type="match status" value="1"/>
</dbReference>
<dbReference type="InterPro" id="IPR019734">
    <property type="entry name" value="TPR_rpt"/>
</dbReference>
<sequence length="353" mass="40864">MQDRELMDLLQELEKIKDGEMSEAVSEMTEEFKRGHFPNVVYKIGELREQYQLNDETENILSLLSAVCYIQMKEYDKATAIIRTLFEKAEADDADNLLFLSEMAFMCSVKLARRIATAALKQMETSDFSDRFKLARCFLILGESEEKMDKLPRSAKYYRKALEHFHGGEERDQHMILFLHFKLGMLYAAMNQVQDAVNFHLKVIEMSPEKEQENLRIHSLISIGKIYGSREADEKAVSYLKQALDEITETSLEETYTHAEALTEMAFYYFDKGMLDEALPLYEHAIRIYADSKQSENRKLGMIYMQYGYCLEHKKKSEINRAAQTYDKAIAALEAANDPELLENALADVIAFF</sequence>
<keyword evidence="8" id="KW-1185">Reference proteome</keyword>
<comment type="subcellular location">
    <subcellularLocation>
        <location evidence="1">Cytoplasm</location>
    </subcellularLocation>
</comment>
<keyword evidence="3" id="KW-0677">Repeat</keyword>
<gene>
    <name evidence="7" type="ORF">RWE15_19910</name>
</gene>
<dbReference type="InterPro" id="IPR051476">
    <property type="entry name" value="Bac_ResReg_Asp_Phosphatase"/>
</dbReference>
<dbReference type="SUPFAM" id="SSF48452">
    <property type="entry name" value="TPR-like"/>
    <property type="match status" value="1"/>
</dbReference>
<dbReference type="Gene3D" id="1.25.40.10">
    <property type="entry name" value="Tetratricopeptide repeat domain"/>
    <property type="match status" value="2"/>
</dbReference>
<dbReference type="InterPro" id="IPR011990">
    <property type="entry name" value="TPR-like_helical_dom_sf"/>
</dbReference>
<feature type="repeat" description="TPR" evidence="6">
    <location>
        <begin position="177"/>
        <end position="210"/>
    </location>
</feature>
<evidence type="ECO:0000313" key="7">
    <source>
        <dbReference type="EMBL" id="MDY0396205.1"/>
    </source>
</evidence>
<evidence type="ECO:0000256" key="2">
    <source>
        <dbReference type="ARBA" id="ARBA00022490"/>
    </source>
</evidence>
<protein>
    <submittedName>
        <fullName evidence="7">Tetratricopeptide repeat protein</fullName>
    </submittedName>
</protein>
<evidence type="ECO:0000256" key="3">
    <source>
        <dbReference type="ARBA" id="ARBA00022737"/>
    </source>
</evidence>
<keyword evidence="2" id="KW-0963">Cytoplasm</keyword>
<accession>A0ABU5CAZ5</accession>
<dbReference type="PANTHER" id="PTHR46630:SF1">
    <property type="entry name" value="TETRATRICOPEPTIDE REPEAT PROTEIN 29"/>
    <property type="match status" value="1"/>
</dbReference>
<proteinExistence type="inferred from homology"/>
<evidence type="ECO:0000256" key="6">
    <source>
        <dbReference type="PROSITE-ProRule" id="PRU00339"/>
    </source>
</evidence>
<dbReference type="PANTHER" id="PTHR46630">
    <property type="entry name" value="TETRATRICOPEPTIDE REPEAT PROTEIN 29"/>
    <property type="match status" value="1"/>
</dbReference>